<dbReference type="GO" id="GO:0005975">
    <property type="term" value="P:carbohydrate metabolic process"/>
    <property type="evidence" value="ECO:0007669"/>
    <property type="project" value="InterPro"/>
</dbReference>
<dbReference type="GO" id="GO:0000139">
    <property type="term" value="C:Golgi membrane"/>
    <property type="evidence" value="ECO:0007669"/>
    <property type="project" value="UniProtKB-SubCell"/>
</dbReference>
<evidence type="ECO:0000256" key="18">
    <source>
        <dbReference type="SAM" id="MobiDB-lite"/>
    </source>
</evidence>
<keyword evidence="11 17" id="KW-0333">Golgi apparatus</keyword>
<dbReference type="SUPFAM" id="SSF53448">
    <property type="entry name" value="Nucleotide-diphospho-sugar transferases"/>
    <property type="match status" value="1"/>
</dbReference>
<evidence type="ECO:0000256" key="10">
    <source>
        <dbReference type="ARBA" id="ARBA00022989"/>
    </source>
</evidence>
<evidence type="ECO:0000259" key="20">
    <source>
        <dbReference type="Pfam" id="PF13733"/>
    </source>
</evidence>
<dbReference type="PANTHER" id="PTHR19300:SF5">
    <property type="entry name" value="BETA-1,4-GALACTOSYLTRANSFERASE 1"/>
    <property type="match status" value="1"/>
</dbReference>
<dbReference type="GO" id="GO:0003945">
    <property type="term" value="F:N-acetyllactosamine synthase activity"/>
    <property type="evidence" value="ECO:0007669"/>
    <property type="project" value="UniProtKB-EC"/>
</dbReference>
<evidence type="ECO:0000256" key="12">
    <source>
        <dbReference type="ARBA" id="ARBA00023136"/>
    </source>
</evidence>
<protein>
    <recommendedName>
        <fullName evidence="17">Beta-1,4-galactosyltransferase</fullName>
        <shortName evidence="17">Beta-1,4-GalTase</shortName>
        <ecNumber evidence="17">2.4.1.-</ecNumber>
    </recommendedName>
</protein>
<dbReference type="FunFam" id="3.90.550.10:FF:000028">
    <property type="entry name" value="beta-1,4-galactosyltransferase 1"/>
    <property type="match status" value="1"/>
</dbReference>
<dbReference type="PROSITE" id="PS51257">
    <property type="entry name" value="PROKAR_LIPOPROTEIN"/>
    <property type="match status" value="1"/>
</dbReference>
<proteinExistence type="inferred from homology"/>
<evidence type="ECO:0000256" key="3">
    <source>
        <dbReference type="ARBA" id="ARBA00004922"/>
    </source>
</evidence>
<dbReference type="Proteomes" id="UP000261500">
    <property type="component" value="Unplaced"/>
</dbReference>
<dbReference type="GeneTree" id="ENSGT00940000155244"/>
<keyword evidence="5 17" id="KW-0328">Glycosyltransferase</keyword>
<evidence type="ECO:0000256" key="13">
    <source>
        <dbReference type="ARBA" id="ARBA00023157"/>
    </source>
</evidence>
<dbReference type="InterPro" id="IPR027791">
    <property type="entry name" value="Galactosyl_T_C"/>
</dbReference>
<evidence type="ECO:0000256" key="7">
    <source>
        <dbReference type="ARBA" id="ARBA00022692"/>
    </source>
</evidence>
<dbReference type="Pfam" id="PF13733">
    <property type="entry name" value="Glyco_transf_7N"/>
    <property type="match status" value="1"/>
</dbReference>
<dbReference type="AlphaFoldDB" id="A0A3B3VXJ8"/>
<comment type="similarity">
    <text evidence="4 17">Belongs to the glycosyltransferase 7 family.</text>
</comment>
<dbReference type="GO" id="GO:0006487">
    <property type="term" value="P:protein N-linked glycosylation"/>
    <property type="evidence" value="ECO:0007669"/>
    <property type="project" value="TreeGrafter"/>
</dbReference>
<sequence length="338" mass="39458">MLKKFFYLLVCLAAFSLGCFAVFLFFTEDRKLFSISALNRKTKPEGSEPTVRPNATSGRSLDPCPDVPPNLRGVLHVEFRTNRTLQDVRNHVGPLLQLGGRYRPTSCRAKQKVAVIVPFRNRSEHLNHWLYYLHPVLMRQQLDYGVYVINQDGDGVYNKAKLMNIGFNESLKEYDYNCFVFSDVDLVPLDDRNLYRCFDQPRHLSVAVDKFNFILPYATLFGGVTALSKQQFLKVNGFSNTFWGWGGEDDDMSQRLSHRGMVISRPDSVTGRYKMIKHRRDSHNDPNPNREQKLRETRLNMDTDGINSLNYSVREIRKDLLYIKLNINLYIYVQWFWF</sequence>
<feature type="domain" description="Galactosyltransferase N-terminal" evidence="20">
    <location>
        <begin position="64"/>
        <end position="197"/>
    </location>
</feature>
<evidence type="ECO:0000256" key="5">
    <source>
        <dbReference type="ARBA" id="ARBA00022676"/>
    </source>
</evidence>
<name>A0A3B3VXJ8_9TELE</name>
<dbReference type="InterPro" id="IPR003859">
    <property type="entry name" value="Galactosyl_T"/>
</dbReference>
<evidence type="ECO:0000313" key="22">
    <source>
        <dbReference type="Proteomes" id="UP000261500"/>
    </source>
</evidence>
<dbReference type="PANTHER" id="PTHR19300">
    <property type="entry name" value="BETA-1,4-GALACTOSYLTRANSFERASE"/>
    <property type="match status" value="1"/>
</dbReference>
<evidence type="ECO:0000256" key="14">
    <source>
        <dbReference type="ARBA" id="ARBA00023180"/>
    </source>
</evidence>
<keyword evidence="22" id="KW-1185">Reference proteome</keyword>
<dbReference type="GO" id="GO:0003831">
    <property type="term" value="F:beta-N-acetylglucosaminylglycopeptide beta-1,4-galactosyltransferase activity"/>
    <property type="evidence" value="ECO:0007669"/>
    <property type="project" value="TreeGrafter"/>
</dbReference>
<dbReference type="Pfam" id="PF02709">
    <property type="entry name" value="Glyco_transf_7C"/>
    <property type="match status" value="1"/>
</dbReference>
<organism evidence="21 22">
    <name type="scientific">Poecilia latipinna</name>
    <name type="common">sailfin molly</name>
    <dbReference type="NCBI Taxonomy" id="48699"/>
    <lineage>
        <taxon>Eukaryota</taxon>
        <taxon>Metazoa</taxon>
        <taxon>Chordata</taxon>
        <taxon>Craniata</taxon>
        <taxon>Vertebrata</taxon>
        <taxon>Euteleostomi</taxon>
        <taxon>Actinopterygii</taxon>
        <taxon>Neopterygii</taxon>
        <taxon>Teleostei</taxon>
        <taxon>Neoteleostei</taxon>
        <taxon>Acanthomorphata</taxon>
        <taxon>Ovalentaria</taxon>
        <taxon>Atherinomorphae</taxon>
        <taxon>Cyprinodontiformes</taxon>
        <taxon>Poeciliidae</taxon>
        <taxon>Poeciliinae</taxon>
        <taxon>Poecilia</taxon>
    </lineage>
</organism>
<comment type="subcellular location">
    <subcellularLocation>
        <location evidence="2 17">Golgi apparatus membrane</location>
        <topology evidence="2 17">Single-pass type II membrane protein</topology>
    </subcellularLocation>
</comment>
<comment type="cofactor">
    <cofactor evidence="1 17">
        <name>Mn(2+)</name>
        <dbReference type="ChEBI" id="CHEBI:29035"/>
    </cofactor>
</comment>
<evidence type="ECO:0000256" key="15">
    <source>
        <dbReference type="ARBA" id="ARBA00023211"/>
    </source>
</evidence>
<dbReference type="Ensembl" id="ENSPLAT00000025111.1">
    <property type="protein sequence ID" value="ENSPLAP00000029806.1"/>
    <property type="gene ID" value="ENSPLAG00000020326.1"/>
</dbReference>
<dbReference type="CDD" id="cd00899">
    <property type="entry name" value="b4GalT"/>
    <property type="match status" value="1"/>
</dbReference>
<accession>A0A3B3VXJ8</accession>
<evidence type="ECO:0000256" key="16">
    <source>
        <dbReference type="ARBA" id="ARBA00049413"/>
    </source>
</evidence>
<feature type="region of interest" description="Disordered" evidence="18">
    <location>
        <begin position="42"/>
        <end position="63"/>
    </location>
</feature>
<dbReference type="InterPro" id="IPR029044">
    <property type="entry name" value="Nucleotide-diphossugar_trans"/>
</dbReference>
<dbReference type="EC" id="2.4.1.-" evidence="17"/>
<reference evidence="21" key="2">
    <citation type="submission" date="2025-09" db="UniProtKB">
        <authorList>
            <consortium name="Ensembl"/>
        </authorList>
    </citation>
    <scope>IDENTIFICATION</scope>
</reference>
<dbReference type="InterPro" id="IPR027995">
    <property type="entry name" value="Galactosyl_T_N"/>
</dbReference>
<keyword evidence="14 17" id="KW-0325">Glycoprotein</keyword>
<keyword evidence="13" id="KW-1015">Disulfide bond</keyword>
<keyword evidence="6 17" id="KW-0808">Transferase</keyword>
<evidence type="ECO:0000256" key="11">
    <source>
        <dbReference type="ARBA" id="ARBA00023034"/>
    </source>
</evidence>
<keyword evidence="15 17" id="KW-0464">Manganese</keyword>
<evidence type="ECO:0000259" key="19">
    <source>
        <dbReference type="Pfam" id="PF02709"/>
    </source>
</evidence>
<feature type="transmembrane region" description="Helical" evidence="17">
    <location>
        <begin position="6"/>
        <end position="26"/>
    </location>
</feature>
<keyword evidence="7 17" id="KW-0812">Transmembrane</keyword>
<evidence type="ECO:0000256" key="6">
    <source>
        <dbReference type="ARBA" id="ARBA00022679"/>
    </source>
</evidence>
<dbReference type="Gene3D" id="3.90.550.10">
    <property type="entry name" value="Spore Coat Polysaccharide Biosynthesis Protein SpsA, Chain A"/>
    <property type="match status" value="1"/>
</dbReference>
<evidence type="ECO:0000256" key="2">
    <source>
        <dbReference type="ARBA" id="ARBA00004323"/>
    </source>
</evidence>
<evidence type="ECO:0000256" key="4">
    <source>
        <dbReference type="ARBA" id="ARBA00005735"/>
    </source>
</evidence>
<evidence type="ECO:0000256" key="9">
    <source>
        <dbReference type="ARBA" id="ARBA00022968"/>
    </source>
</evidence>
<dbReference type="UniPathway" id="UPA00378"/>
<comment type="function">
    <text evidence="17">Responsible for the synthesis of complex-type N-linked oligosaccharides in many glycoproteins as well as the carbohydrate moieties of glycolipids.</text>
</comment>
<feature type="domain" description="Galactosyltransferase C-terminal" evidence="19">
    <location>
        <begin position="202"/>
        <end position="279"/>
    </location>
</feature>
<dbReference type="GO" id="GO:0032580">
    <property type="term" value="C:Golgi cisterna membrane"/>
    <property type="evidence" value="ECO:0007669"/>
    <property type="project" value="UniProtKB-UniRule"/>
</dbReference>
<dbReference type="PRINTS" id="PR02050">
    <property type="entry name" value="B14GALTRFASE"/>
</dbReference>
<comment type="catalytic activity">
    <reaction evidence="16">
        <text>N-acetyl-D-glucosamine + UDP-alpha-D-galactose = beta-D-galactosyl-(1-&gt;4)-N-acetyl-D-glucosamine + UDP + H(+)</text>
        <dbReference type="Rhea" id="RHEA:17745"/>
        <dbReference type="ChEBI" id="CHEBI:15378"/>
        <dbReference type="ChEBI" id="CHEBI:58223"/>
        <dbReference type="ChEBI" id="CHEBI:60152"/>
        <dbReference type="ChEBI" id="CHEBI:66914"/>
        <dbReference type="ChEBI" id="CHEBI:506227"/>
        <dbReference type="EC" id="2.4.1.90"/>
    </reaction>
    <physiologicalReaction direction="left-to-right" evidence="16">
        <dbReference type="Rhea" id="RHEA:17746"/>
    </physiologicalReaction>
</comment>
<keyword evidence="12 17" id="KW-0472">Membrane</keyword>
<evidence type="ECO:0000313" key="21">
    <source>
        <dbReference type="Ensembl" id="ENSPLAP00000029806.1"/>
    </source>
</evidence>
<keyword evidence="10 17" id="KW-1133">Transmembrane helix</keyword>
<keyword evidence="9 17" id="KW-0735">Signal-anchor</keyword>
<comment type="pathway">
    <text evidence="3 17">Protein modification; protein glycosylation.</text>
</comment>
<evidence type="ECO:0000256" key="1">
    <source>
        <dbReference type="ARBA" id="ARBA00001936"/>
    </source>
</evidence>
<dbReference type="STRING" id="48699.ENSPLAP00000029806"/>
<evidence type="ECO:0000256" key="17">
    <source>
        <dbReference type="RuleBase" id="RU368121"/>
    </source>
</evidence>
<keyword evidence="8 17" id="KW-0479">Metal-binding</keyword>
<dbReference type="GO" id="GO:0008092">
    <property type="term" value="F:cytoskeletal protein binding"/>
    <property type="evidence" value="ECO:0007669"/>
    <property type="project" value="TreeGrafter"/>
</dbReference>
<reference evidence="21" key="1">
    <citation type="submission" date="2025-08" db="UniProtKB">
        <authorList>
            <consortium name="Ensembl"/>
        </authorList>
    </citation>
    <scope>IDENTIFICATION</scope>
</reference>
<evidence type="ECO:0000256" key="8">
    <source>
        <dbReference type="ARBA" id="ARBA00022723"/>
    </source>
</evidence>
<dbReference type="GO" id="GO:0046872">
    <property type="term" value="F:metal ion binding"/>
    <property type="evidence" value="ECO:0007669"/>
    <property type="project" value="UniProtKB-UniRule"/>
</dbReference>